<evidence type="ECO:0000256" key="1">
    <source>
        <dbReference type="ARBA" id="ARBA00010875"/>
    </source>
</evidence>
<reference evidence="9" key="1">
    <citation type="submission" date="2018-03" db="EMBL/GenBank/DDBJ databases">
        <title>Gramella fulva sp. nov., isolated from a dry surface of tidal flat.</title>
        <authorList>
            <person name="Hwang S.H."/>
            <person name="Hwang W.M."/>
            <person name="Kang K."/>
            <person name="Ahn T.-Y."/>
        </authorList>
    </citation>
    <scope>NUCLEOTIDE SEQUENCE [LARGE SCALE GENOMIC DNA]</scope>
    <source>
        <strain evidence="9">SH35</strain>
    </source>
</reference>
<accession>A0A2R3Z3M9</accession>
<keyword evidence="7" id="KW-0963">Cytoplasm</keyword>
<comment type="subcellular location">
    <subcellularLocation>
        <location evidence="7">Cytoplasm</location>
    </subcellularLocation>
</comment>
<comment type="function">
    <text evidence="7">Single strand-specific metallo-endoribonuclease involved in late-stage 70S ribosome quality control and in maturation of the 3' terminus of the 16S rRNA.</text>
</comment>
<keyword evidence="3 7" id="KW-0479">Metal-binding</keyword>
<dbReference type="NCBIfam" id="TIGR00043">
    <property type="entry name" value="rRNA maturation RNase YbeY"/>
    <property type="match status" value="1"/>
</dbReference>
<dbReference type="AlphaFoldDB" id="A0A2R3Z3M9"/>
<dbReference type="Proteomes" id="UP000241507">
    <property type="component" value="Chromosome"/>
</dbReference>
<evidence type="ECO:0000256" key="4">
    <source>
        <dbReference type="ARBA" id="ARBA00022759"/>
    </source>
</evidence>
<dbReference type="SUPFAM" id="SSF55486">
    <property type="entry name" value="Metalloproteases ('zincins'), catalytic domain"/>
    <property type="match status" value="1"/>
</dbReference>
<dbReference type="HAMAP" id="MF_00009">
    <property type="entry name" value="Endoribonucl_YbeY"/>
    <property type="match status" value="1"/>
</dbReference>
<evidence type="ECO:0000256" key="7">
    <source>
        <dbReference type="HAMAP-Rule" id="MF_00009"/>
    </source>
</evidence>
<dbReference type="PANTHER" id="PTHR46986">
    <property type="entry name" value="ENDORIBONUCLEASE YBEY, CHLOROPLASTIC"/>
    <property type="match status" value="1"/>
</dbReference>
<keyword evidence="7" id="KW-0690">Ribosome biogenesis</keyword>
<dbReference type="InterPro" id="IPR002036">
    <property type="entry name" value="YbeY"/>
</dbReference>
<dbReference type="GO" id="GO:0004521">
    <property type="term" value="F:RNA endonuclease activity"/>
    <property type="evidence" value="ECO:0007669"/>
    <property type="project" value="UniProtKB-UniRule"/>
</dbReference>
<keyword evidence="2 7" id="KW-0540">Nuclease</keyword>
<evidence type="ECO:0000313" key="9">
    <source>
        <dbReference type="Proteomes" id="UP000241507"/>
    </source>
</evidence>
<dbReference type="GO" id="GO:0004222">
    <property type="term" value="F:metalloendopeptidase activity"/>
    <property type="evidence" value="ECO:0007669"/>
    <property type="project" value="InterPro"/>
</dbReference>
<feature type="binding site" evidence="7">
    <location>
        <position position="113"/>
    </location>
    <ligand>
        <name>Zn(2+)</name>
        <dbReference type="ChEBI" id="CHEBI:29105"/>
        <note>catalytic</note>
    </ligand>
</feature>
<feature type="binding site" evidence="7">
    <location>
        <position position="119"/>
    </location>
    <ligand>
        <name>Zn(2+)</name>
        <dbReference type="ChEBI" id="CHEBI:29105"/>
        <note>catalytic</note>
    </ligand>
</feature>
<keyword evidence="5 7" id="KW-0378">Hydrolase</keyword>
<keyword evidence="4 7" id="KW-0255">Endonuclease</keyword>
<dbReference type="OrthoDB" id="9811984at2"/>
<dbReference type="EC" id="3.1.-.-" evidence="7"/>
<keyword evidence="6 7" id="KW-0862">Zinc</keyword>
<keyword evidence="9" id="KW-1185">Reference proteome</keyword>
<dbReference type="InterPro" id="IPR023091">
    <property type="entry name" value="MetalPrtase_cat_dom_sf_prd"/>
</dbReference>
<evidence type="ECO:0000256" key="5">
    <source>
        <dbReference type="ARBA" id="ARBA00022801"/>
    </source>
</evidence>
<dbReference type="KEGG" id="grs:C7S20_05920"/>
<dbReference type="Gene3D" id="3.40.390.30">
    <property type="entry name" value="Metalloproteases ('zincins'), catalytic domain"/>
    <property type="match status" value="1"/>
</dbReference>
<keyword evidence="7" id="KW-0698">rRNA processing</keyword>
<feature type="binding site" evidence="7">
    <location>
        <position position="109"/>
    </location>
    <ligand>
        <name>Zn(2+)</name>
        <dbReference type="ChEBI" id="CHEBI:29105"/>
        <note>catalytic</note>
    </ligand>
</feature>
<comment type="similarity">
    <text evidence="1 7">Belongs to the endoribonuclease YbeY family.</text>
</comment>
<organism evidence="8 9">
    <name type="scientific">Christiangramia fulva</name>
    <dbReference type="NCBI Taxonomy" id="2126553"/>
    <lineage>
        <taxon>Bacteria</taxon>
        <taxon>Pseudomonadati</taxon>
        <taxon>Bacteroidota</taxon>
        <taxon>Flavobacteriia</taxon>
        <taxon>Flavobacteriales</taxon>
        <taxon>Flavobacteriaceae</taxon>
        <taxon>Christiangramia</taxon>
    </lineage>
</organism>
<dbReference type="Pfam" id="PF02130">
    <property type="entry name" value="YbeY"/>
    <property type="match status" value="1"/>
</dbReference>
<dbReference type="GO" id="GO:0008270">
    <property type="term" value="F:zinc ion binding"/>
    <property type="evidence" value="ECO:0007669"/>
    <property type="project" value="UniProtKB-UniRule"/>
</dbReference>
<comment type="cofactor">
    <cofactor evidence="7">
        <name>Zn(2+)</name>
        <dbReference type="ChEBI" id="CHEBI:29105"/>
    </cofactor>
    <text evidence="7">Binds 1 zinc ion.</text>
</comment>
<proteinExistence type="inferred from homology"/>
<sequence>MLEHQVNFFSETNFVLEREQDYAEWIVAAVKSENKLTGEINYIFCDDEYLHNINLQYLDHDTLTDIISFDNTVGDTLHGDIYISIERIRENAGEFGVDFNEELKRVMIHGVLHFCGYKDKTERDKELMRRKEEEKMKMFHVEQ</sequence>
<dbReference type="GO" id="GO:0006364">
    <property type="term" value="P:rRNA processing"/>
    <property type="evidence" value="ECO:0007669"/>
    <property type="project" value="UniProtKB-UniRule"/>
</dbReference>
<dbReference type="PANTHER" id="PTHR46986:SF1">
    <property type="entry name" value="ENDORIBONUCLEASE YBEY, CHLOROPLASTIC"/>
    <property type="match status" value="1"/>
</dbReference>
<dbReference type="EMBL" id="CP028136">
    <property type="protein sequence ID" value="AVR44838.1"/>
    <property type="molecule type" value="Genomic_DNA"/>
</dbReference>
<gene>
    <name evidence="7 8" type="primary">ybeY</name>
    <name evidence="8" type="ORF">C7S20_05920</name>
</gene>
<dbReference type="GO" id="GO:0005737">
    <property type="term" value="C:cytoplasm"/>
    <property type="evidence" value="ECO:0007669"/>
    <property type="project" value="UniProtKB-SubCell"/>
</dbReference>
<name>A0A2R3Z3M9_9FLAO</name>
<protein>
    <recommendedName>
        <fullName evidence="7">Endoribonuclease YbeY</fullName>
        <ecNumber evidence="7">3.1.-.-</ecNumber>
    </recommendedName>
</protein>
<evidence type="ECO:0000313" key="8">
    <source>
        <dbReference type="EMBL" id="AVR44838.1"/>
    </source>
</evidence>
<evidence type="ECO:0000256" key="3">
    <source>
        <dbReference type="ARBA" id="ARBA00022723"/>
    </source>
</evidence>
<evidence type="ECO:0000256" key="2">
    <source>
        <dbReference type="ARBA" id="ARBA00022722"/>
    </source>
</evidence>
<evidence type="ECO:0000256" key="6">
    <source>
        <dbReference type="ARBA" id="ARBA00022833"/>
    </source>
</evidence>